<evidence type="ECO:0000313" key="3">
    <source>
        <dbReference type="Proteomes" id="UP000245523"/>
    </source>
</evidence>
<keyword evidence="3" id="KW-1185">Reference proteome</keyword>
<protein>
    <submittedName>
        <fullName evidence="2">BadM/Rrf2 family transcriptional regulator</fullName>
    </submittedName>
</protein>
<dbReference type="RefSeq" id="WP_106199328.1">
    <property type="nucleotide sequence ID" value="NZ_JAXEIU010000033.1"/>
</dbReference>
<dbReference type="PROSITE" id="PS01332">
    <property type="entry name" value="HTH_RRF2_1"/>
    <property type="match status" value="1"/>
</dbReference>
<dbReference type="PROSITE" id="PS51197">
    <property type="entry name" value="HTH_RRF2_2"/>
    <property type="match status" value="1"/>
</dbReference>
<evidence type="ECO:0000313" key="2">
    <source>
        <dbReference type="EMBL" id="PWK94248.1"/>
    </source>
</evidence>
<comment type="caution">
    <text evidence="2">The sequence shown here is derived from an EMBL/GenBank/DDBJ whole genome shotgun (WGS) entry which is preliminary data.</text>
</comment>
<evidence type="ECO:0000256" key="1">
    <source>
        <dbReference type="ARBA" id="ARBA00023125"/>
    </source>
</evidence>
<dbReference type="InterPro" id="IPR036388">
    <property type="entry name" value="WH-like_DNA-bd_sf"/>
</dbReference>
<keyword evidence="1" id="KW-0238">DNA-binding</keyword>
<sequence>MKISTKGRYGVRFLLDIAEQGENKPSTLAAISERQGISLAYLGQIAIILKQSGYIRSIKGSNGGFVLAKPSQEIQLDELLNTLEGSMKVVESPLPSEEETPYRTAIRIGLYQKMDEAVEIVLKKLTLDKLISGKNKPEYMYYI</sequence>
<dbReference type="NCBIfam" id="TIGR00738">
    <property type="entry name" value="rrf2_super"/>
    <property type="match status" value="1"/>
</dbReference>
<dbReference type="PANTHER" id="PTHR33221">
    <property type="entry name" value="WINGED HELIX-TURN-HELIX TRANSCRIPTIONAL REGULATOR, RRF2 FAMILY"/>
    <property type="match status" value="1"/>
</dbReference>
<dbReference type="SUPFAM" id="SSF46785">
    <property type="entry name" value="Winged helix' DNA-binding domain"/>
    <property type="match status" value="1"/>
</dbReference>
<dbReference type="InterPro" id="IPR030489">
    <property type="entry name" value="TR_Rrf2-type_CS"/>
</dbReference>
<dbReference type="Gene3D" id="1.10.10.10">
    <property type="entry name" value="Winged helix-like DNA-binding domain superfamily/Winged helix DNA-binding domain"/>
    <property type="match status" value="1"/>
</dbReference>
<dbReference type="InterPro" id="IPR036390">
    <property type="entry name" value="WH_DNA-bd_sf"/>
</dbReference>
<dbReference type="InterPro" id="IPR000944">
    <property type="entry name" value="Tscrpt_reg_Rrf2"/>
</dbReference>
<gene>
    <name evidence="2" type="ORF">B0H50_12223</name>
</gene>
<proteinExistence type="predicted"/>
<accession>A0ABX5LJL6</accession>
<reference evidence="2 3" key="1">
    <citation type="submission" date="2018-05" db="EMBL/GenBank/DDBJ databases">
        <title>Animal gut microbial communities from fecal samples from Wisconsin, USA.</title>
        <authorList>
            <person name="Neumann A."/>
        </authorList>
    </citation>
    <scope>NUCLEOTIDE SEQUENCE [LARGE SCALE GENOMIC DNA]</scope>
    <source>
        <strain evidence="2 3">UWS4</strain>
    </source>
</reference>
<dbReference type="PANTHER" id="PTHR33221:SF5">
    <property type="entry name" value="HTH-TYPE TRANSCRIPTIONAL REGULATOR ISCR"/>
    <property type="match status" value="1"/>
</dbReference>
<dbReference type="Proteomes" id="UP000245523">
    <property type="component" value="Unassembled WGS sequence"/>
</dbReference>
<organism evidence="2 3">
    <name type="scientific">Hallerella porci</name>
    <dbReference type="NCBI Taxonomy" id="1945871"/>
    <lineage>
        <taxon>Bacteria</taxon>
        <taxon>Pseudomonadati</taxon>
        <taxon>Fibrobacterota</taxon>
        <taxon>Fibrobacteria</taxon>
        <taxon>Fibrobacterales</taxon>
        <taxon>Fibrobacteraceae</taxon>
        <taxon>Hallerella</taxon>
    </lineage>
</organism>
<name>A0ABX5LJL6_9BACT</name>
<dbReference type="EMBL" id="QGHD01000022">
    <property type="protein sequence ID" value="PWK94248.1"/>
    <property type="molecule type" value="Genomic_DNA"/>
</dbReference>
<dbReference type="Pfam" id="PF02082">
    <property type="entry name" value="Rrf2"/>
    <property type="match status" value="1"/>
</dbReference>